<organism evidence="6 7">
    <name type="scientific">Teratosphaeria nubilosa</name>
    <dbReference type="NCBI Taxonomy" id="161662"/>
    <lineage>
        <taxon>Eukaryota</taxon>
        <taxon>Fungi</taxon>
        <taxon>Dikarya</taxon>
        <taxon>Ascomycota</taxon>
        <taxon>Pezizomycotina</taxon>
        <taxon>Dothideomycetes</taxon>
        <taxon>Dothideomycetidae</taxon>
        <taxon>Mycosphaerellales</taxon>
        <taxon>Teratosphaeriaceae</taxon>
        <taxon>Teratosphaeria</taxon>
    </lineage>
</organism>
<accession>A0A6G1LBE0</accession>
<feature type="region of interest" description="Disordered" evidence="4">
    <location>
        <begin position="1"/>
        <end position="60"/>
    </location>
</feature>
<evidence type="ECO:0000313" key="6">
    <source>
        <dbReference type="EMBL" id="KAF2770165.1"/>
    </source>
</evidence>
<keyword evidence="7" id="KW-1185">Reference proteome</keyword>
<dbReference type="AlphaFoldDB" id="A0A6G1LBE0"/>
<reference evidence="6" key="1">
    <citation type="journal article" date="2020" name="Stud. Mycol.">
        <title>101 Dothideomycetes genomes: a test case for predicting lifestyles and emergence of pathogens.</title>
        <authorList>
            <person name="Haridas S."/>
            <person name="Albert R."/>
            <person name="Binder M."/>
            <person name="Bloem J."/>
            <person name="Labutti K."/>
            <person name="Salamov A."/>
            <person name="Andreopoulos B."/>
            <person name="Baker S."/>
            <person name="Barry K."/>
            <person name="Bills G."/>
            <person name="Bluhm B."/>
            <person name="Cannon C."/>
            <person name="Castanera R."/>
            <person name="Culley D."/>
            <person name="Daum C."/>
            <person name="Ezra D."/>
            <person name="Gonzalez J."/>
            <person name="Henrissat B."/>
            <person name="Kuo A."/>
            <person name="Liang C."/>
            <person name="Lipzen A."/>
            <person name="Lutzoni F."/>
            <person name="Magnuson J."/>
            <person name="Mondo S."/>
            <person name="Nolan M."/>
            <person name="Ohm R."/>
            <person name="Pangilinan J."/>
            <person name="Park H.-J."/>
            <person name="Ramirez L."/>
            <person name="Alfaro M."/>
            <person name="Sun H."/>
            <person name="Tritt A."/>
            <person name="Yoshinaga Y."/>
            <person name="Zwiers L.-H."/>
            <person name="Turgeon B."/>
            <person name="Goodwin S."/>
            <person name="Spatafora J."/>
            <person name="Crous P."/>
            <person name="Grigoriev I."/>
        </authorList>
    </citation>
    <scope>NUCLEOTIDE SEQUENCE</scope>
    <source>
        <strain evidence="6">CBS 116005</strain>
    </source>
</reference>
<dbReference type="GO" id="GO:0019783">
    <property type="term" value="F:ubiquitin-like protein peptidase activity"/>
    <property type="evidence" value="ECO:0007669"/>
    <property type="project" value="UniProtKB-ARBA"/>
</dbReference>
<evidence type="ECO:0000259" key="5">
    <source>
        <dbReference type="PROSITE" id="PS50600"/>
    </source>
</evidence>
<dbReference type="GO" id="GO:0008234">
    <property type="term" value="F:cysteine-type peptidase activity"/>
    <property type="evidence" value="ECO:0007669"/>
    <property type="project" value="InterPro"/>
</dbReference>
<keyword evidence="3" id="KW-0378">Hydrolase</keyword>
<feature type="compositionally biased region" description="Low complexity" evidence="4">
    <location>
        <begin position="304"/>
        <end position="316"/>
    </location>
</feature>
<evidence type="ECO:0000256" key="4">
    <source>
        <dbReference type="SAM" id="MobiDB-lite"/>
    </source>
</evidence>
<dbReference type="Proteomes" id="UP000799436">
    <property type="component" value="Unassembled WGS sequence"/>
</dbReference>
<dbReference type="GO" id="GO:0006508">
    <property type="term" value="P:proteolysis"/>
    <property type="evidence" value="ECO:0007669"/>
    <property type="project" value="UniProtKB-KW"/>
</dbReference>
<dbReference type="SUPFAM" id="SSF54001">
    <property type="entry name" value="Cysteine proteinases"/>
    <property type="match status" value="1"/>
</dbReference>
<name>A0A6G1LBE0_9PEZI</name>
<evidence type="ECO:0000256" key="3">
    <source>
        <dbReference type="ARBA" id="ARBA00022801"/>
    </source>
</evidence>
<feature type="compositionally biased region" description="Polar residues" evidence="4">
    <location>
        <begin position="290"/>
        <end position="303"/>
    </location>
</feature>
<dbReference type="InterPro" id="IPR003653">
    <property type="entry name" value="Peptidase_C48_C"/>
</dbReference>
<protein>
    <recommendedName>
        <fullName evidence="5">Ubiquitin-like protease family profile domain-containing protein</fullName>
    </recommendedName>
</protein>
<feature type="domain" description="Ubiquitin-like protease family profile" evidence="5">
    <location>
        <begin position="344"/>
        <end position="496"/>
    </location>
</feature>
<proteinExistence type="inferred from homology"/>
<evidence type="ECO:0000256" key="1">
    <source>
        <dbReference type="ARBA" id="ARBA00005234"/>
    </source>
</evidence>
<comment type="similarity">
    <text evidence="1">Belongs to the peptidase C48 family.</text>
</comment>
<dbReference type="EMBL" id="ML995828">
    <property type="protein sequence ID" value="KAF2770165.1"/>
    <property type="molecule type" value="Genomic_DNA"/>
</dbReference>
<dbReference type="InterPro" id="IPR038765">
    <property type="entry name" value="Papain-like_cys_pep_sf"/>
</dbReference>
<dbReference type="PROSITE" id="PS50600">
    <property type="entry name" value="ULP_PROTEASE"/>
    <property type="match status" value="1"/>
</dbReference>
<feature type="region of interest" description="Disordered" evidence="4">
    <location>
        <begin position="290"/>
        <end position="338"/>
    </location>
</feature>
<dbReference type="Gene3D" id="3.40.395.10">
    <property type="entry name" value="Adenoviral Proteinase, Chain A"/>
    <property type="match status" value="1"/>
</dbReference>
<keyword evidence="2" id="KW-0645">Protease</keyword>
<evidence type="ECO:0000256" key="2">
    <source>
        <dbReference type="ARBA" id="ARBA00022670"/>
    </source>
</evidence>
<sequence length="695" mass="76847">MLVDTSGDEQTLADKRRLTQASGSLPSEPLDLQNRPTSSPSHSTTSLSQTVPSSAPSLEKPRHAIARLTTEPDIKILPTWSDDKASSYAGDINEAFETLHDEGYPAHPHSDRAFPPPNNHCEGQCRMAMAADGTERSPTMQAKKASRTANEIFLSQEAEVSAKKHAGDMKQSLPIPETTTAFGEQCHAAIAVPNGGRLASVSTKEASMPVAPGSVSQCPQTVNLLLPHLTSQHLRQSSTAMDPSPPSPDYMYCLENVAIRRCRRANFAPPEENPAKRRKLSTVPEITSTPDLSATVSHASTQGAAPSASHTPSASPMTREQPSTLPTERELSKSAESPAPDYQRELMNQKLPCLLPGGWLSSDVLPVLLSAFNPSPTMIWLPHFITVGSSSTTFHQYKTQRILSSQTMVLVPLSVDRNHWILAWFVLQETRVTKAQLFDPYHNATRVRQCQSILWNFLVFHGANVDHTTLALDDYPLIQKNTYDCGIFVAIRAICLMNRQACPQRTEGLPFWRYAFHVLVRQQYNIPGPRPRPPSMDLLDHSSEDTEATFKYDPQDVQSAMRQIQEAALRRRERQRQTTGLLKQLAATCQSVLSCISSALGRFAQARQQYAKGIEDLRKLLLDSGFDEATAQEAAQNKLSLTAAPLECASKDTASVVKQDMQEYNEQAQRLNDSLLAQMKIDFTEERLRTSQVSN</sequence>
<evidence type="ECO:0000313" key="7">
    <source>
        <dbReference type="Proteomes" id="UP000799436"/>
    </source>
</evidence>
<gene>
    <name evidence="6" type="ORF">EJ03DRAFT_81447</name>
</gene>
<feature type="compositionally biased region" description="Low complexity" evidence="4">
    <location>
        <begin position="37"/>
        <end position="50"/>
    </location>
</feature>
<dbReference type="OrthoDB" id="4805806at2759"/>